<dbReference type="EMBL" id="BMFL01000011">
    <property type="protein sequence ID" value="GGF00317.1"/>
    <property type="molecule type" value="Genomic_DNA"/>
</dbReference>
<feature type="compositionally biased region" description="Polar residues" evidence="1">
    <location>
        <begin position="121"/>
        <end position="131"/>
    </location>
</feature>
<evidence type="ECO:0000313" key="6">
    <source>
        <dbReference type="Proteomes" id="UP000650994"/>
    </source>
</evidence>
<feature type="compositionally biased region" description="Basic and acidic residues" evidence="1">
    <location>
        <begin position="179"/>
        <end position="190"/>
    </location>
</feature>
<sequence>MASKNTFYFSHDGGARNDDKMIAVRMKHKAEGYAVYFMILEKMLESSDYTIFKDYNVLAFDFRVGSDLVKSIVEDFGLFEFTDDNKSFYSKSFQSRMEPLENLRKQRREAGLKSAEKRANSTKNQQNSTVVERSLPKNPTKESKVNNNTNVLLEKNKQKKEIENSNFEETPNSTSFKNFQEEKEKSSAKKEKELDGVKNFLVENGADYTDVSEWFKKRIEEKKATTRYFAEKFTIECKKSNITVKDAVYACAFNGWINFNPQWVLNQQKSNSKTLKNGIKESESDDIIVGRVNVTKTESYLESRRKQREMESSGNFETNL</sequence>
<evidence type="ECO:0000256" key="1">
    <source>
        <dbReference type="SAM" id="MobiDB-lite"/>
    </source>
</evidence>
<proteinExistence type="predicted"/>
<evidence type="ECO:0000313" key="3">
    <source>
        <dbReference type="EMBL" id="GGF00317.1"/>
    </source>
</evidence>
<dbReference type="Proteomes" id="UP000184120">
    <property type="component" value="Unassembled WGS sequence"/>
</dbReference>
<dbReference type="EMBL" id="FRBH01000005">
    <property type="protein sequence ID" value="SHL03214.1"/>
    <property type="molecule type" value="Genomic_DNA"/>
</dbReference>
<feature type="compositionally biased region" description="Basic and acidic residues" evidence="1">
    <location>
        <begin position="108"/>
        <end position="119"/>
    </location>
</feature>
<dbReference type="Proteomes" id="UP000650994">
    <property type="component" value="Unassembled WGS sequence"/>
</dbReference>
<protein>
    <recommendedName>
        <fullName evidence="2">Lin1244/Lin1753-like N-terminal domain-containing protein</fullName>
    </recommendedName>
</protein>
<evidence type="ECO:0000313" key="4">
    <source>
        <dbReference type="EMBL" id="SHL03214.1"/>
    </source>
</evidence>
<dbReference type="AlphaFoldDB" id="A0A1M6XB84"/>
<dbReference type="InterPro" id="IPR025400">
    <property type="entry name" value="Lin1244/Lin1753-like_N"/>
</dbReference>
<feature type="compositionally biased region" description="Basic and acidic residues" evidence="1">
    <location>
        <begin position="154"/>
        <end position="163"/>
    </location>
</feature>
<feature type="region of interest" description="Disordered" evidence="1">
    <location>
        <begin position="108"/>
        <end position="190"/>
    </location>
</feature>
<keyword evidence="6" id="KW-1185">Reference proteome</keyword>
<reference evidence="3" key="1">
    <citation type="journal article" date="2014" name="Int. J. Syst. Evol. Microbiol.">
        <title>Complete genome of a new Firmicutes species belonging to the dominant human colonic microbiota ('Ruminococcus bicirculans') reveals two chromosomes and a selective capacity to utilize plant glucans.</title>
        <authorList>
            <consortium name="NISC Comparative Sequencing Program"/>
            <person name="Wegmann U."/>
            <person name="Louis P."/>
            <person name="Goesmann A."/>
            <person name="Henrissat B."/>
            <person name="Duncan S.H."/>
            <person name="Flint H.J."/>
        </authorList>
    </citation>
    <scope>NUCLEOTIDE SEQUENCE</scope>
    <source>
        <strain evidence="3">CGMCC 1.12707</strain>
    </source>
</reference>
<name>A0A1M6XB84_9FLAO</name>
<organism evidence="4 5">
    <name type="scientific">Chishuiella changwenlii</name>
    <dbReference type="NCBI Taxonomy" id="1434701"/>
    <lineage>
        <taxon>Bacteria</taxon>
        <taxon>Pseudomonadati</taxon>
        <taxon>Bacteroidota</taxon>
        <taxon>Flavobacteriia</taxon>
        <taxon>Flavobacteriales</taxon>
        <taxon>Weeksellaceae</taxon>
        <taxon>Chishuiella</taxon>
    </lineage>
</organism>
<reference evidence="5" key="2">
    <citation type="submission" date="2016-11" db="EMBL/GenBank/DDBJ databases">
        <authorList>
            <person name="Varghese N."/>
            <person name="Submissions S."/>
        </authorList>
    </citation>
    <scope>NUCLEOTIDE SEQUENCE [LARGE SCALE GENOMIC DNA]</scope>
    <source>
        <strain evidence="5">DSM 27989</strain>
    </source>
</reference>
<feature type="domain" description="Lin1244/Lin1753-like N-terminal" evidence="2">
    <location>
        <begin position="8"/>
        <end position="92"/>
    </location>
</feature>
<feature type="compositionally biased region" description="Polar residues" evidence="1">
    <location>
        <begin position="164"/>
        <end position="178"/>
    </location>
</feature>
<reference evidence="6" key="4">
    <citation type="journal article" date="2019" name="Int. J. Syst. Evol. Microbiol.">
        <title>The Global Catalogue of Microorganisms (GCM) 10K type strain sequencing project: providing services to taxonomists for standard genome sequencing and annotation.</title>
        <authorList>
            <consortium name="The Broad Institute Genomics Platform"/>
            <consortium name="The Broad Institute Genome Sequencing Center for Infectious Disease"/>
            <person name="Wu L."/>
            <person name="Ma J."/>
        </authorList>
    </citation>
    <scope>NUCLEOTIDE SEQUENCE [LARGE SCALE GENOMIC DNA]</scope>
    <source>
        <strain evidence="6">CGMCC 1.12707</strain>
    </source>
</reference>
<dbReference type="OrthoDB" id="1340773at2"/>
<evidence type="ECO:0000313" key="5">
    <source>
        <dbReference type="Proteomes" id="UP000184120"/>
    </source>
</evidence>
<gene>
    <name evidence="3" type="ORF">GCM10010984_17380</name>
    <name evidence="4" type="ORF">SAMN05443634_105185</name>
</gene>
<reference evidence="3" key="5">
    <citation type="submission" date="2024-05" db="EMBL/GenBank/DDBJ databases">
        <authorList>
            <person name="Sun Q."/>
            <person name="Zhou Y."/>
        </authorList>
    </citation>
    <scope>NUCLEOTIDE SEQUENCE</scope>
    <source>
        <strain evidence="3">CGMCC 1.12707</strain>
    </source>
</reference>
<evidence type="ECO:0000259" key="2">
    <source>
        <dbReference type="Pfam" id="PF14297"/>
    </source>
</evidence>
<dbReference type="RefSeq" id="WP_072931231.1">
    <property type="nucleotide sequence ID" value="NZ_BMFL01000011.1"/>
</dbReference>
<dbReference type="STRING" id="1434701.SAMN05443634_105185"/>
<dbReference type="Pfam" id="PF14297">
    <property type="entry name" value="Lin1244_N"/>
    <property type="match status" value="1"/>
</dbReference>
<accession>A0A1M6XB84</accession>
<reference evidence="4" key="3">
    <citation type="submission" date="2016-11" db="EMBL/GenBank/DDBJ databases">
        <authorList>
            <person name="Jaros S."/>
            <person name="Januszkiewicz K."/>
            <person name="Wedrychowicz H."/>
        </authorList>
    </citation>
    <scope>NUCLEOTIDE SEQUENCE [LARGE SCALE GENOMIC DNA]</scope>
    <source>
        <strain evidence="4">DSM 27989</strain>
    </source>
</reference>